<reference evidence="3" key="1">
    <citation type="journal article" date="2019" name="Int. J. Syst. Evol. Microbiol.">
        <title>The Global Catalogue of Microorganisms (GCM) 10K type strain sequencing project: providing services to taxonomists for standard genome sequencing and annotation.</title>
        <authorList>
            <consortium name="The Broad Institute Genomics Platform"/>
            <consortium name="The Broad Institute Genome Sequencing Center for Infectious Disease"/>
            <person name="Wu L."/>
            <person name="Ma J."/>
        </authorList>
    </citation>
    <scope>NUCLEOTIDE SEQUENCE [LARGE SCALE GENOMIC DNA]</scope>
    <source>
        <strain evidence="3">CGMCC 1.15180</strain>
    </source>
</reference>
<dbReference type="InterPro" id="IPR019734">
    <property type="entry name" value="TPR_rpt"/>
</dbReference>
<accession>A0ABW4VJL1</accession>
<name>A0ABW4VJL1_9BACT</name>
<dbReference type="Proteomes" id="UP001597361">
    <property type="component" value="Unassembled WGS sequence"/>
</dbReference>
<comment type="caution">
    <text evidence="2">The sequence shown here is derived from an EMBL/GenBank/DDBJ whole genome shotgun (WGS) entry which is preliminary data.</text>
</comment>
<dbReference type="Gene3D" id="1.25.40.10">
    <property type="entry name" value="Tetratricopeptide repeat domain"/>
    <property type="match status" value="1"/>
</dbReference>
<keyword evidence="3" id="KW-1185">Reference proteome</keyword>
<dbReference type="InterPro" id="IPR011990">
    <property type="entry name" value="TPR-like_helical_dom_sf"/>
</dbReference>
<organism evidence="2 3">
    <name type="scientific">Belliella marina</name>
    <dbReference type="NCBI Taxonomy" id="1644146"/>
    <lineage>
        <taxon>Bacteria</taxon>
        <taxon>Pseudomonadati</taxon>
        <taxon>Bacteroidota</taxon>
        <taxon>Cytophagia</taxon>
        <taxon>Cytophagales</taxon>
        <taxon>Cyclobacteriaceae</taxon>
        <taxon>Belliella</taxon>
    </lineage>
</organism>
<dbReference type="SUPFAM" id="SSF48452">
    <property type="entry name" value="TPR-like"/>
    <property type="match status" value="1"/>
</dbReference>
<gene>
    <name evidence="2" type="ORF">ACFSKL_02775</name>
</gene>
<sequence length="165" mass="18996">MNGRFLLIILGVLVLGCEVKYKESKQSLESEPSEVAFSKEELIEKANSFYKEDDCLNSVKYLSKLIKIDSTNGEFIFKRGYCYARIDSLNASTLDYIKAAELEHRVADAYYNIGLNYTMQFDDSMALKYFFKALEINPKDQEISDEIKAAKERLNHDDDINEVTK</sequence>
<dbReference type="PROSITE" id="PS50293">
    <property type="entry name" value="TPR_REGION"/>
    <property type="match status" value="1"/>
</dbReference>
<dbReference type="Pfam" id="PF00515">
    <property type="entry name" value="TPR_1"/>
    <property type="match status" value="1"/>
</dbReference>
<evidence type="ECO:0000313" key="3">
    <source>
        <dbReference type="Proteomes" id="UP001597361"/>
    </source>
</evidence>
<dbReference type="PROSITE" id="PS50005">
    <property type="entry name" value="TPR"/>
    <property type="match status" value="1"/>
</dbReference>
<dbReference type="SMART" id="SM00028">
    <property type="entry name" value="TPR"/>
    <property type="match status" value="3"/>
</dbReference>
<proteinExistence type="predicted"/>
<dbReference type="RefSeq" id="WP_376883338.1">
    <property type="nucleotide sequence ID" value="NZ_JBHUHR010000006.1"/>
</dbReference>
<protein>
    <submittedName>
        <fullName evidence="2">Tetratricopeptide repeat protein</fullName>
    </submittedName>
</protein>
<evidence type="ECO:0000256" key="1">
    <source>
        <dbReference type="PROSITE-ProRule" id="PRU00339"/>
    </source>
</evidence>
<feature type="repeat" description="TPR" evidence="1">
    <location>
        <begin position="107"/>
        <end position="140"/>
    </location>
</feature>
<dbReference type="PROSITE" id="PS51257">
    <property type="entry name" value="PROKAR_LIPOPROTEIN"/>
    <property type="match status" value="1"/>
</dbReference>
<evidence type="ECO:0000313" key="2">
    <source>
        <dbReference type="EMBL" id="MFD2033695.1"/>
    </source>
</evidence>
<keyword evidence="1" id="KW-0802">TPR repeat</keyword>
<dbReference type="EMBL" id="JBHUHR010000006">
    <property type="protein sequence ID" value="MFD2033695.1"/>
    <property type="molecule type" value="Genomic_DNA"/>
</dbReference>